<accession>A0A0F9DRC0</accession>
<gene>
    <name evidence="1" type="ORF">LCGC14_2246790</name>
</gene>
<dbReference type="EMBL" id="LAZR01030542">
    <property type="protein sequence ID" value="KKL56301.1"/>
    <property type="molecule type" value="Genomic_DNA"/>
</dbReference>
<reference evidence="1" key="1">
    <citation type="journal article" date="2015" name="Nature">
        <title>Complex archaea that bridge the gap between prokaryotes and eukaryotes.</title>
        <authorList>
            <person name="Spang A."/>
            <person name="Saw J.H."/>
            <person name="Jorgensen S.L."/>
            <person name="Zaremba-Niedzwiedzka K."/>
            <person name="Martijn J."/>
            <person name="Lind A.E."/>
            <person name="van Eijk R."/>
            <person name="Schleper C."/>
            <person name="Guy L."/>
            <person name="Ettema T.J."/>
        </authorList>
    </citation>
    <scope>NUCLEOTIDE SEQUENCE</scope>
</reference>
<dbReference type="InterPro" id="IPR013783">
    <property type="entry name" value="Ig-like_fold"/>
</dbReference>
<dbReference type="AlphaFoldDB" id="A0A0F9DRC0"/>
<sequence>GDSVSGATLILSGGDVGIGAVPISDLHIKKDAASVVIKAENTQVNSKAIFRLTNDAQTWDVWLNTNDTFIISDLVNVTKNGSPYTPGGYFNITSYTVPLFPGQTASWTFAVGHDAAWPVGEYSLQVYTDHRGTSTYIPESNELNNLSPELRFSVVPADTRPDLIISDINLGNSFQLLIVKSCPPAAFTIFFASFKL</sequence>
<evidence type="ECO:0000313" key="1">
    <source>
        <dbReference type="EMBL" id="KKL56301.1"/>
    </source>
</evidence>
<protein>
    <submittedName>
        <fullName evidence="1">Uncharacterized protein</fullName>
    </submittedName>
</protein>
<comment type="caution">
    <text evidence="1">The sequence shown here is derived from an EMBL/GenBank/DDBJ whole genome shotgun (WGS) entry which is preliminary data.</text>
</comment>
<dbReference type="Gene3D" id="2.60.40.10">
    <property type="entry name" value="Immunoglobulins"/>
    <property type="match status" value="1"/>
</dbReference>
<organism evidence="1">
    <name type="scientific">marine sediment metagenome</name>
    <dbReference type="NCBI Taxonomy" id="412755"/>
    <lineage>
        <taxon>unclassified sequences</taxon>
        <taxon>metagenomes</taxon>
        <taxon>ecological metagenomes</taxon>
    </lineage>
</organism>
<feature type="non-terminal residue" evidence="1">
    <location>
        <position position="1"/>
    </location>
</feature>
<proteinExistence type="predicted"/>
<name>A0A0F9DRC0_9ZZZZ</name>